<sequence>MHCISLLFALVALVQGDCESPETCAAQSSHAVAGSLIQHAHAASKEKARLGGYSVGHDNTQSCGVDRARIEDVADCRDAATALGLDFGAQGSYYAWPAFCFKYRERIYFNYDVAGSRSKSSAYMVCESMTTTTTTTTTTASEAGSTTFVGVRYELGAMGSPFCVEGEVIGTHGECASSAVATALGKSFINWAQTPDLPTGCYYDSSLDGLMFNYHQGGQALPEDSPVCKIDNTPVTHTFHQGELNSNSCSVGEQIDDPELCREAAAELGELFQTEGSYSGYPSGCFALGNGNIYYNRHEGNGSNSNARPICIAAV</sequence>
<dbReference type="AlphaFoldDB" id="A0AA36JEU4"/>
<keyword evidence="1" id="KW-0732">Signal</keyword>
<protein>
    <submittedName>
        <fullName evidence="2">Uncharacterized protein</fullName>
    </submittedName>
</protein>
<comment type="caution">
    <text evidence="2">The sequence shown here is derived from an EMBL/GenBank/DDBJ whole genome shotgun (WGS) entry which is preliminary data.</text>
</comment>
<dbReference type="EMBL" id="CAUJNA010003507">
    <property type="protein sequence ID" value="CAJ1403756.1"/>
    <property type="molecule type" value="Genomic_DNA"/>
</dbReference>
<name>A0AA36JEU4_9DINO</name>
<keyword evidence="3" id="KW-1185">Reference proteome</keyword>
<feature type="signal peptide" evidence="1">
    <location>
        <begin position="1"/>
        <end position="16"/>
    </location>
</feature>
<gene>
    <name evidence="2" type="ORF">EVOR1521_LOCUS26350</name>
</gene>
<evidence type="ECO:0000313" key="2">
    <source>
        <dbReference type="EMBL" id="CAJ1403756.1"/>
    </source>
</evidence>
<accession>A0AA36JEU4</accession>
<proteinExistence type="predicted"/>
<feature type="chain" id="PRO_5041344434" evidence="1">
    <location>
        <begin position="17"/>
        <end position="315"/>
    </location>
</feature>
<evidence type="ECO:0000256" key="1">
    <source>
        <dbReference type="SAM" id="SignalP"/>
    </source>
</evidence>
<organism evidence="2 3">
    <name type="scientific">Effrenium voratum</name>
    <dbReference type="NCBI Taxonomy" id="2562239"/>
    <lineage>
        <taxon>Eukaryota</taxon>
        <taxon>Sar</taxon>
        <taxon>Alveolata</taxon>
        <taxon>Dinophyceae</taxon>
        <taxon>Suessiales</taxon>
        <taxon>Symbiodiniaceae</taxon>
        <taxon>Effrenium</taxon>
    </lineage>
</organism>
<dbReference type="Proteomes" id="UP001178507">
    <property type="component" value="Unassembled WGS sequence"/>
</dbReference>
<evidence type="ECO:0000313" key="3">
    <source>
        <dbReference type="Proteomes" id="UP001178507"/>
    </source>
</evidence>
<reference evidence="2" key="1">
    <citation type="submission" date="2023-08" db="EMBL/GenBank/DDBJ databases">
        <authorList>
            <person name="Chen Y."/>
            <person name="Shah S."/>
            <person name="Dougan E. K."/>
            <person name="Thang M."/>
            <person name="Chan C."/>
        </authorList>
    </citation>
    <scope>NUCLEOTIDE SEQUENCE</scope>
</reference>